<name>D1BX35_XYLCX</name>
<proteinExistence type="predicted"/>
<reference evidence="2 3" key="2">
    <citation type="journal article" date="2010" name="Stand. Genomic Sci.">
        <title>Complete genome sequence of Xylanimonas cellulosilytica type strain (XIL07).</title>
        <authorList>
            <person name="Foster B."/>
            <person name="Pukall R."/>
            <person name="Abt B."/>
            <person name="Nolan M."/>
            <person name="Glavina Del Rio T."/>
            <person name="Chen F."/>
            <person name="Lucas S."/>
            <person name="Tice H."/>
            <person name="Pitluck S."/>
            <person name="Cheng J.-F."/>
            <person name="Chertkov O."/>
            <person name="Brettin T."/>
            <person name="Han C."/>
            <person name="Detter J.C."/>
            <person name="Bruce D."/>
            <person name="Goodwin L."/>
            <person name="Ivanova N."/>
            <person name="Mavromatis K."/>
            <person name="Pati A."/>
            <person name="Mikhailova N."/>
            <person name="Chen A."/>
            <person name="Palaniappan K."/>
            <person name="Land M."/>
            <person name="Hauser L."/>
            <person name="Chang Y.-J."/>
            <person name="Jeffries C.D."/>
            <person name="Chain P."/>
            <person name="Rohde M."/>
            <person name="Goeker M."/>
            <person name="Bristow J."/>
            <person name="Eisen J.A."/>
            <person name="Markowitz V."/>
            <person name="Hugenholtz P."/>
            <person name="Kyrpides N.C."/>
            <person name="Klenk H.-P."/>
            <person name="Lapidus A."/>
        </authorList>
    </citation>
    <scope>NUCLEOTIDE SEQUENCE [LARGE SCALE GENOMIC DNA]</scope>
    <source>
        <strain evidence="3">DSM 15894 / CECT 5975 / LMG 20990 / XIL07</strain>
    </source>
</reference>
<dbReference type="GO" id="GO:0009100">
    <property type="term" value="P:glycoprotein metabolic process"/>
    <property type="evidence" value="ECO:0007669"/>
    <property type="project" value="UniProtKB-ARBA"/>
</dbReference>
<sequence length="284" mass="33171">MRKEPVTPAELRELQLAMLEFVDGVCRSEGIEYTLAGGSLLGAVRHGGYIPWDDDIDVELTRPHYERLMARLRTELPEHVALLHYSERPTFLPWAKLYDTRTGYTSHIDTQHLGTGVYIDIFPMDVVPDDDAELAEHRAGFYRRFSWLAASATHGLAYASASRWRYFLGKLVLWLPRHLRYRGQGRELAATLDTYLRRYEHSAHGQIGFFHRAFPDAIYPRAMWDSYEDVPFEHLTARKLVDHDGYLTRHYGDYMTPPPAREQQEAHGFYRWFWKPGMRPRVSD</sequence>
<dbReference type="Pfam" id="PF04991">
    <property type="entry name" value="LicD"/>
    <property type="match status" value="1"/>
</dbReference>
<dbReference type="InterPro" id="IPR052942">
    <property type="entry name" value="LPS_cholinephosphotransferase"/>
</dbReference>
<dbReference type="STRING" id="446471.Xcel_2589"/>
<dbReference type="PANTHER" id="PTHR43404:SF2">
    <property type="entry name" value="LIPOPOLYSACCHARIDE CHOLINEPHOSPHOTRANSFERASE LICD"/>
    <property type="match status" value="1"/>
</dbReference>
<dbReference type="EMBL" id="CP001821">
    <property type="protein sequence ID" value="ACZ31603.1"/>
    <property type="molecule type" value="Genomic_DNA"/>
</dbReference>
<accession>D1BX35</accession>
<evidence type="ECO:0000313" key="3">
    <source>
        <dbReference type="Proteomes" id="UP000002255"/>
    </source>
</evidence>
<evidence type="ECO:0000313" key="2">
    <source>
        <dbReference type="EMBL" id="ACZ31603.1"/>
    </source>
</evidence>
<keyword evidence="3" id="KW-1185">Reference proteome</keyword>
<evidence type="ECO:0000259" key="1">
    <source>
        <dbReference type="Pfam" id="PF04991"/>
    </source>
</evidence>
<dbReference type="Proteomes" id="UP000002255">
    <property type="component" value="Chromosome"/>
</dbReference>
<organism evidence="2 3">
    <name type="scientific">Xylanimonas cellulosilytica (strain DSM 15894 / JCM 12276 / CECT 5975 / KCTC 9989 / LMG 20990 / NBRC 107835 / XIL07)</name>
    <dbReference type="NCBI Taxonomy" id="446471"/>
    <lineage>
        <taxon>Bacteria</taxon>
        <taxon>Bacillati</taxon>
        <taxon>Actinomycetota</taxon>
        <taxon>Actinomycetes</taxon>
        <taxon>Micrococcales</taxon>
        <taxon>Promicromonosporaceae</taxon>
        <taxon>Xylanimonas</taxon>
    </lineage>
</organism>
<dbReference type="HOGENOM" id="CLU_075543_0_0_11"/>
<dbReference type="InterPro" id="IPR007074">
    <property type="entry name" value="LicD/FKTN/FKRP_NTP_transf"/>
</dbReference>
<gene>
    <name evidence="2" type="ordered locus">Xcel_2589</name>
</gene>
<dbReference type="AlphaFoldDB" id="D1BX35"/>
<protein>
    <submittedName>
        <fullName evidence="2">LicD family protein</fullName>
    </submittedName>
</protein>
<reference evidence="3" key="1">
    <citation type="submission" date="2009-11" db="EMBL/GenBank/DDBJ databases">
        <title>The complete chromosome of Xylanimonas cellulosilytica DSM 15894.</title>
        <authorList>
            <consortium name="US DOE Joint Genome Institute (JGI-PGF)"/>
            <person name="Lucas S."/>
            <person name="Copeland A."/>
            <person name="Lapidus A."/>
            <person name="Glavina del Rio T."/>
            <person name="Dalin E."/>
            <person name="Tice H."/>
            <person name="Bruce D."/>
            <person name="Goodwin L."/>
            <person name="Pitluck S."/>
            <person name="Kyrpides N."/>
            <person name="Mavromatis K."/>
            <person name="Ivanova N."/>
            <person name="Mikhailova N."/>
            <person name="Foster B."/>
            <person name="Clum A."/>
            <person name="Brettin T."/>
            <person name="Detter J.C."/>
            <person name="Han C."/>
            <person name="Larimer F."/>
            <person name="Land M."/>
            <person name="Hauser L."/>
            <person name="Markowitz V."/>
            <person name="Cheng J.F."/>
            <person name="Hugenholtz P."/>
            <person name="Woyke T."/>
            <person name="Wu D."/>
            <person name="Gehrich-Schroeter G."/>
            <person name="Schneider S."/>
            <person name="Pukall S.R."/>
            <person name="Klenk H.P."/>
            <person name="Eisen J.A."/>
        </authorList>
    </citation>
    <scope>NUCLEOTIDE SEQUENCE [LARGE SCALE GENOMIC DNA]</scope>
    <source>
        <strain evidence="3">DSM 15894 / CECT 5975 / LMG 20990 / XIL07</strain>
    </source>
</reference>
<dbReference type="PANTHER" id="PTHR43404">
    <property type="entry name" value="LIPOPOLYSACCHARIDE CHOLINEPHOSPHOTRANSFERASE LICD"/>
    <property type="match status" value="1"/>
</dbReference>
<dbReference type="KEGG" id="xce:Xcel_2589"/>
<dbReference type="RefSeq" id="WP_012879345.1">
    <property type="nucleotide sequence ID" value="NC_013530.1"/>
</dbReference>
<feature type="domain" description="LicD/FKTN/FKRP nucleotidyltransferase" evidence="1">
    <location>
        <begin position="26"/>
        <end position="252"/>
    </location>
</feature>
<dbReference type="eggNOG" id="COG3475">
    <property type="taxonomic scope" value="Bacteria"/>
</dbReference>